<proteinExistence type="predicted"/>
<dbReference type="SUPFAM" id="SSF47473">
    <property type="entry name" value="EF-hand"/>
    <property type="match status" value="1"/>
</dbReference>
<name>A0AAD9KL28_RIDPI</name>
<keyword evidence="2" id="KW-0106">Calcium</keyword>
<dbReference type="PROSITE" id="PS50222">
    <property type="entry name" value="EF_HAND_2"/>
    <property type="match status" value="3"/>
</dbReference>
<dbReference type="CDD" id="cd00051">
    <property type="entry name" value="EFh"/>
    <property type="match status" value="2"/>
</dbReference>
<organism evidence="4 5">
    <name type="scientific">Ridgeia piscesae</name>
    <name type="common">Tubeworm</name>
    <dbReference type="NCBI Taxonomy" id="27915"/>
    <lineage>
        <taxon>Eukaryota</taxon>
        <taxon>Metazoa</taxon>
        <taxon>Spiralia</taxon>
        <taxon>Lophotrochozoa</taxon>
        <taxon>Annelida</taxon>
        <taxon>Polychaeta</taxon>
        <taxon>Sedentaria</taxon>
        <taxon>Canalipalpata</taxon>
        <taxon>Sabellida</taxon>
        <taxon>Siboglinidae</taxon>
        <taxon>Ridgeia</taxon>
    </lineage>
</organism>
<evidence type="ECO:0000313" key="4">
    <source>
        <dbReference type="EMBL" id="KAK2173162.1"/>
    </source>
</evidence>
<dbReference type="GO" id="GO:0005509">
    <property type="term" value="F:calcium ion binding"/>
    <property type="evidence" value="ECO:0007669"/>
    <property type="project" value="InterPro"/>
</dbReference>
<dbReference type="Gene3D" id="1.10.238.10">
    <property type="entry name" value="EF-hand"/>
    <property type="match status" value="2"/>
</dbReference>
<dbReference type="AlphaFoldDB" id="A0AAD9KL28"/>
<dbReference type="InterPro" id="IPR002048">
    <property type="entry name" value="EF_hand_dom"/>
</dbReference>
<reference evidence="4" key="1">
    <citation type="journal article" date="2023" name="Mol. Biol. Evol.">
        <title>Third-Generation Sequencing Reveals the Adaptive Role of the Epigenome in Three Deep-Sea Polychaetes.</title>
        <authorList>
            <person name="Perez M."/>
            <person name="Aroh O."/>
            <person name="Sun Y."/>
            <person name="Lan Y."/>
            <person name="Juniper S.K."/>
            <person name="Young C.R."/>
            <person name="Angers B."/>
            <person name="Qian P.Y."/>
        </authorList>
    </citation>
    <scope>NUCLEOTIDE SEQUENCE</scope>
    <source>
        <strain evidence="4">R07B-5</strain>
    </source>
</reference>
<sequence>MSIPSDLKKELEEAFFFFAYDKDRKISSKEVGAVVRSVGLNPTEAQLKEMMNEVDRAGGRVDVPAMTRILQGRMKEQTTSHDELRDAFQVFDKNGNGQVSVHDLKHSLTTLGERLADEELDELVREVDQDGEGQLNYEDVVKVLLGK</sequence>
<dbReference type="Pfam" id="PF13499">
    <property type="entry name" value="EF-hand_7"/>
    <property type="match status" value="1"/>
</dbReference>
<gene>
    <name evidence="4" type="ORF">NP493_896g01043</name>
</gene>
<dbReference type="FunFam" id="1.10.238.10:FF:000001">
    <property type="entry name" value="Calmodulin 1"/>
    <property type="match status" value="1"/>
</dbReference>
<dbReference type="EMBL" id="JAODUO010000897">
    <property type="protein sequence ID" value="KAK2173162.1"/>
    <property type="molecule type" value="Genomic_DNA"/>
</dbReference>
<evidence type="ECO:0000259" key="3">
    <source>
        <dbReference type="PROSITE" id="PS50222"/>
    </source>
</evidence>
<feature type="domain" description="EF-hand" evidence="3">
    <location>
        <begin position="6"/>
        <end position="41"/>
    </location>
</feature>
<dbReference type="InterPro" id="IPR011992">
    <property type="entry name" value="EF-hand-dom_pair"/>
</dbReference>
<dbReference type="InterPro" id="IPR018247">
    <property type="entry name" value="EF_Hand_1_Ca_BS"/>
</dbReference>
<dbReference type="PANTHER" id="PTHR23048:SF0">
    <property type="entry name" value="CALMODULIN LIKE 3"/>
    <property type="match status" value="1"/>
</dbReference>
<evidence type="ECO:0000313" key="5">
    <source>
        <dbReference type="Proteomes" id="UP001209878"/>
    </source>
</evidence>
<feature type="domain" description="EF-hand" evidence="3">
    <location>
        <begin position="115"/>
        <end position="147"/>
    </location>
</feature>
<accession>A0AAD9KL28</accession>
<keyword evidence="1" id="KW-0677">Repeat</keyword>
<comment type="caution">
    <text evidence="4">The sequence shown here is derived from an EMBL/GenBank/DDBJ whole genome shotgun (WGS) entry which is preliminary data.</text>
</comment>
<evidence type="ECO:0000256" key="2">
    <source>
        <dbReference type="ARBA" id="ARBA00022837"/>
    </source>
</evidence>
<dbReference type="Proteomes" id="UP001209878">
    <property type="component" value="Unassembled WGS sequence"/>
</dbReference>
<feature type="domain" description="EF-hand" evidence="3">
    <location>
        <begin position="79"/>
        <end position="114"/>
    </location>
</feature>
<dbReference type="PROSITE" id="PS00018">
    <property type="entry name" value="EF_HAND_1"/>
    <property type="match status" value="2"/>
</dbReference>
<dbReference type="SMART" id="SM00054">
    <property type="entry name" value="EFh"/>
    <property type="match status" value="3"/>
</dbReference>
<dbReference type="InterPro" id="IPR050230">
    <property type="entry name" value="CALM/Myosin/TropC-like"/>
</dbReference>
<keyword evidence="5" id="KW-1185">Reference proteome</keyword>
<protein>
    <recommendedName>
        <fullName evidence="3">EF-hand domain-containing protein</fullName>
    </recommendedName>
</protein>
<dbReference type="GO" id="GO:0016460">
    <property type="term" value="C:myosin II complex"/>
    <property type="evidence" value="ECO:0007669"/>
    <property type="project" value="TreeGrafter"/>
</dbReference>
<evidence type="ECO:0000256" key="1">
    <source>
        <dbReference type="ARBA" id="ARBA00022737"/>
    </source>
</evidence>
<dbReference type="PANTHER" id="PTHR23048">
    <property type="entry name" value="MYOSIN LIGHT CHAIN 1, 3"/>
    <property type="match status" value="1"/>
</dbReference>